<name>A0ABP6GWY5_9ACTN</name>
<keyword evidence="2" id="KW-1185">Reference proteome</keyword>
<reference evidence="2" key="1">
    <citation type="journal article" date="2019" name="Int. J. Syst. Evol. Microbiol.">
        <title>The Global Catalogue of Microorganisms (GCM) 10K type strain sequencing project: providing services to taxonomists for standard genome sequencing and annotation.</title>
        <authorList>
            <consortium name="The Broad Institute Genomics Platform"/>
            <consortium name="The Broad Institute Genome Sequencing Center for Infectious Disease"/>
            <person name="Wu L."/>
            <person name="Ma J."/>
        </authorList>
    </citation>
    <scope>NUCLEOTIDE SEQUENCE [LARGE SCALE GENOMIC DNA]</scope>
    <source>
        <strain evidence="2">JCM 8201</strain>
    </source>
</reference>
<proteinExistence type="predicted"/>
<sequence length="131" mass="14449">MEFRGMRTTLVGDAAATYEEHPDHALIVVDERLDTIETLAALSVLTTQVARLRWQPPEQMRRHGPNAILFYECDHTGQTPVEYRLHGPDLHYQVRPGLDAGAALDAAMAAITEAAAVQGWQPLTPDHRAVG</sequence>
<gene>
    <name evidence="1" type="ORF">GCM10010439_51380</name>
</gene>
<evidence type="ECO:0000313" key="2">
    <source>
        <dbReference type="Proteomes" id="UP001501842"/>
    </source>
</evidence>
<dbReference type="Proteomes" id="UP001501842">
    <property type="component" value="Unassembled WGS sequence"/>
</dbReference>
<protein>
    <submittedName>
        <fullName evidence="1">Uncharacterized protein</fullName>
    </submittedName>
</protein>
<organism evidence="1 2">
    <name type="scientific">Actinocorallia aurantiaca</name>
    <dbReference type="NCBI Taxonomy" id="46204"/>
    <lineage>
        <taxon>Bacteria</taxon>
        <taxon>Bacillati</taxon>
        <taxon>Actinomycetota</taxon>
        <taxon>Actinomycetes</taxon>
        <taxon>Streptosporangiales</taxon>
        <taxon>Thermomonosporaceae</taxon>
        <taxon>Actinocorallia</taxon>
    </lineage>
</organism>
<comment type="caution">
    <text evidence="1">The sequence shown here is derived from an EMBL/GenBank/DDBJ whole genome shotgun (WGS) entry which is preliminary data.</text>
</comment>
<dbReference type="EMBL" id="BAAATZ010000022">
    <property type="protein sequence ID" value="GAA2732814.1"/>
    <property type="molecule type" value="Genomic_DNA"/>
</dbReference>
<accession>A0ABP6GWY5</accession>
<evidence type="ECO:0000313" key="1">
    <source>
        <dbReference type="EMBL" id="GAA2732814.1"/>
    </source>
</evidence>